<protein>
    <recommendedName>
        <fullName evidence="1">Retrovirus-related Pol polyprotein from transposon TNT 1-94-like beta-barrel domain-containing protein</fullName>
    </recommendedName>
</protein>
<dbReference type="AlphaFoldDB" id="A0AAW1I2S8"/>
<dbReference type="Proteomes" id="UP001443914">
    <property type="component" value="Unassembled WGS sequence"/>
</dbReference>
<proteinExistence type="predicted"/>
<evidence type="ECO:0000259" key="1">
    <source>
        <dbReference type="Pfam" id="PF22936"/>
    </source>
</evidence>
<evidence type="ECO:0000313" key="2">
    <source>
        <dbReference type="EMBL" id="KAK9683886.1"/>
    </source>
</evidence>
<feature type="domain" description="Retrovirus-related Pol polyprotein from transposon TNT 1-94-like beta-barrel" evidence="1">
    <location>
        <begin position="93"/>
        <end position="167"/>
    </location>
</feature>
<accession>A0AAW1I2S8</accession>
<dbReference type="EMBL" id="JBDFQZ010000010">
    <property type="protein sequence ID" value="KAK9683886.1"/>
    <property type="molecule type" value="Genomic_DNA"/>
</dbReference>
<keyword evidence="3" id="KW-1185">Reference proteome</keyword>
<sequence>MHHKAEISGNPSTKIAAYVEEATTFEGDTPSDELSSQSASPKIDPAFVQAVVKEMYKVFQNPPTSESNFPKFGGMILVSIVNSGIIPSSVVSWIIDSGASDHMTFTLFDFTKYFRLPKPVAVTLPDGQQKLVNFCGTVALTDKLCLHNVLYLPDFKHKLLSLGKLLEDSKLVANFHVSGCSIQDLSTKEVLLSG</sequence>
<evidence type="ECO:0000313" key="3">
    <source>
        <dbReference type="Proteomes" id="UP001443914"/>
    </source>
</evidence>
<organism evidence="2 3">
    <name type="scientific">Saponaria officinalis</name>
    <name type="common">Common soapwort</name>
    <name type="synonym">Lychnis saponaria</name>
    <dbReference type="NCBI Taxonomy" id="3572"/>
    <lineage>
        <taxon>Eukaryota</taxon>
        <taxon>Viridiplantae</taxon>
        <taxon>Streptophyta</taxon>
        <taxon>Embryophyta</taxon>
        <taxon>Tracheophyta</taxon>
        <taxon>Spermatophyta</taxon>
        <taxon>Magnoliopsida</taxon>
        <taxon>eudicotyledons</taxon>
        <taxon>Gunneridae</taxon>
        <taxon>Pentapetalae</taxon>
        <taxon>Caryophyllales</taxon>
        <taxon>Caryophyllaceae</taxon>
        <taxon>Caryophylleae</taxon>
        <taxon>Saponaria</taxon>
    </lineage>
</organism>
<name>A0AAW1I2S8_SAPOF</name>
<reference evidence="2" key="1">
    <citation type="submission" date="2024-03" db="EMBL/GenBank/DDBJ databases">
        <title>WGS assembly of Saponaria officinalis var. Norfolk2.</title>
        <authorList>
            <person name="Jenkins J."/>
            <person name="Shu S."/>
            <person name="Grimwood J."/>
            <person name="Barry K."/>
            <person name="Goodstein D."/>
            <person name="Schmutz J."/>
            <person name="Leebens-Mack J."/>
            <person name="Osbourn A."/>
        </authorList>
    </citation>
    <scope>NUCLEOTIDE SEQUENCE [LARGE SCALE GENOMIC DNA]</scope>
    <source>
        <strain evidence="2">JIC</strain>
    </source>
</reference>
<dbReference type="Pfam" id="PF22936">
    <property type="entry name" value="Pol_BBD"/>
    <property type="match status" value="1"/>
</dbReference>
<gene>
    <name evidence="2" type="ORF">RND81_10G172200</name>
</gene>
<dbReference type="InterPro" id="IPR054722">
    <property type="entry name" value="PolX-like_BBD"/>
</dbReference>
<comment type="caution">
    <text evidence="2">The sequence shown here is derived from an EMBL/GenBank/DDBJ whole genome shotgun (WGS) entry which is preliminary data.</text>
</comment>